<feature type="region of interest" description="Disordered" evidence="1">
    <location>
        <begin position="1"/>
        <end position="47"/>
    </location>
</feature>
<organism evidence="2 3">
    <name type="scientific">Halorarum halophilum</name>
    <dbReference type="NCBI Taxonomy" id="2743090"/>
    <lineage>
        <taxon>Archaea</taxon>
        <taxon>Methanobacteriati</taxon>
        <taxon>Methanobacteriota</taxon>
        <taxon>Stenosarchaea group</taxon>
        <taxon>Halobacteria</taxon>
        <taxon>Halobacteriales</taxon>
        <taxon>Haloferacaceae</taxon>
        <taxon>Halorarum</taxon>
    </lineage>
</organism>
<feature type="compositionally biased region" description="Basic and acidic residues" evidence="1">
    <location>
        <begin position="31"/>
        <end position="47"/>
    </location>
</feature>
<gene>
    <name evidence="2" type="ORF">HUG10_20590</name>
</gene>
<evidence type="ECO:0000313" key="2">
    <source>
        <dbReference type="EMBL" id="QLG30007.1"/>
    </source>
</evidence>
<dbReference type="OrthoDB" id="346419at2157"/>
<sequence>MSNLPPGTTHADIDRHFGPPQVCRGCNRQTPEIEDKGHEEGCEFSDPDRPFWWDPQMLVEGY</sequence>
<dbReference type="EMBL" id="CP058532">
    <property type="protein sequence ID" value="QLG30007.1"/>
    <property type="molecule type" value="Genomic_DNA"/>
</dbReference>
<dbReference type="RefSeq" id="WP_179171581.1">
    <property type="nucleotide sequence ID" value="NZ_CP058532.1"/>
</dbReference>
<dbReference type="GeneID" id="56031285"/>
<name>A0A7D5GPK9_9EURY</name>
<proteinExistence type="predicted"/>
<dbReference type="Proteomes" id="UP000509750">
    <property type="component" value="Plasmid unnamed3"/>
</dbReference>
<dbReference type="AlphaFoldDB" id="A0A7D5GPK9"/>
<evidence type="ECO:0000313" key="3">
    <source>
        <dbReference type="Proteomes" id="UP000509750"/>
    </source>
</evidence>
<keyword evidence="3" id="KW-1185">Reference proteome</keyword>
<protein>
    <submittedName>
        <fullName evidence="2">Uncharacterized protein</fullName>
    </submittedName>
</protein>
<evidence type="ECO:0000256" key="1">
    <source>
        <dbReference type="SAM" id="MobiDB-lite"/>
    </source>
</evidence>
<accession>A0A7D5GPK9</accession>
<reference evidence="2 3" key="1">
    <citation type="submission" date="2020-07" db="EMBL/GenBank/DDBJ databases">
        <title>Gai3-2, isolated from salt lake.</title>
        <authorList>
            <person name="Cui H."/>
            <person name="Shi X."/>
        </authorList>
    </citation>
    <scope>NUCLEOTIDE SEQUENCE [LARGE SCALE GENOMIC DNA]</scope>
    <source>
        <strain evidence="2 3">Gai3-2</strain>
        <plasmid evidence="2 3">unnamed3</plasmid>
    </source>
</reference>
<geneLocation type="plasmid" evidence="2 3">
    <name>unnamed3</name>
</geneLocation>
<keyword evidence="2" id="KW-0614">Plasmid</keyword>
<dbReference type="KEGG" id="halg:HUG10_20590"/>